<comment type="caution">
    <text evidence="1">The sequence shown here is derived from an EMBL/GenBank/DDBJ whole genome shotgun (WGS) entry which is preliminary data.</text>
</comment>
<name>X0TSC6_9ZZZZ</name>
<evidence type="ECO:0000313" key="1">
    <source>
        <dbReference type="EMBL" id="GAF90106.1"/>
    </source>
</evidence>
<organism evidence="1">
    <name type="scientific">marine sediment metagenome</name>
    <dbReference type="NCBI Taxonomy" id="412755"/>
    <lineage>
        <taxon>unclassified sequences</taxon>
        <taxon>metagenomes</taxon>
        <taxon>ecological metagenomes</taxon>
    </lineage>
</organism>
<proteinExistence type="predicted"/>
<dbReference type="EMBL" id="BARS01019368">
    <property type="protein sequence ID" value="GAF90106.1"/>
    <property type="molecule type" value="Genomic_DNA"/>
</dbReference>
<reference evidence="1" key="1">
    <citation type="journal article" date="2014" name="Front. Microbiol.">
        <title>High frequency of phylogenetically diverse reductive dehalogenase-homologous genes in deep subseafloor sedimentary metagenomes.</title>
        <authorList>
            <person name="Kawai M."/>
            <person name="Futagami T."/>
            <person name="Toyoda A."/>
            <person name="Takaki Y."/>
            <person name="Nishi S."/>
            <person name="Hori S."/>
            <person name="Arai W."/>
            <person name="Tsubouchi T."/>
            <person name="Morono Y."/>
            <person name="Uchiyama I."/>
            <person name="Ito T."/>
            <person name="Fujiyama A."/>
            <person name="Inagaki F."/>
            <person name="Takami H."/>
        </authorList>
    </citation>
    <scope>NUCLEOTIDE SEQUENCE</scope>
    <source>
        <strain evidence="1">Expedition CK06-06</strain>
    </source>
</reference>
<protein>
    <submittedName>
        <fullName evidence="1">Uncharacterized protein</fullName>
    </submittedName>
</protein>
<accession>X0TSC6</accession>
<gene>
    <name evidence="1" type="ORF">S01H1_31395</name>
</gene>
<dbReference type="AlphaFoldDB" id="X0TSC6"/>
<sequence>MKVQLHNLLAEIISDNLSIYFVRQELQELHEGACDLKPGEIEAVQKIINIGMRIAQQLEEDNPAKFNQKIFREKSQIDRALDIAVQKTAVKT</sequence>